<evidence type="ECO:0000256" key="1">
    <source>
        <dbReference type="ARBA" id="ARBA00004651"/>
    </source>
</evidence>
<organism evidence="11 12">
    <name type="scientific">Paraburkholderia metrosideri</name>
    <dbReference type="NCBI Taxonomy" id="580937"/>
    <lineage>
        <taxon>Bacteria</taxon>
        <taxon>Pseudomonadati</taxon>
        <taxon>Pseudomonadota</taxon>
        <taxon>Betaproteobacteria</taxon>
        <taxon>Burkholderiales</taxon>
        <taxon>Burkholderiaceae</taxon>
        <taxon>Paraburkholderia</taxon>
    </lineage>
</organism>
<proteinExistence type="inferred from homology"/>
<comment type="similarity">
    <text evidence="2">Belongs to the major facilitator superfamily. Metabolite:H+ Symporter (MHS) family (TC 2.A.1.6) family.</text>
</comment>
<dbReference type="Pfam" id="PF00083">
    <property type="entry name" value="Sugar_tr"/>
    <property type="match status" value="1"/>
</dbReference>
<dbReference type="PROSITE" id="PS00217">
    <property type="entry name" value="SUGAR_TRANSPORT_2"/>
    <property type="match status" value="1"/>
</dbReference>
<comment type="caution">
    <text evidence="11">The sequence shown here is derived from an EMBL/GenBank/DDBJ whole genome shotgun (WGS) entry which is preliminary data.</text>
</comment>
<dbReference type="InterPro" id="IPR020846">
    <property type="entry name" value="MFS_dom"/>
</dbReference>
<dbReference type="Gene3D" id="1.20.1250.20">
    <property type="entry name" value="MFS general substrate transporter like domains"/>
    <property type="match status" value="2"/>
</dbReference>
<reference evidence="11 12" key="1">
    <citation type="journal article" date="2024" name="Chem. Sci.">
        <title>Discovery of megapolipeptins by genome mining of a Burkholderiales bacteria collection.</title>
        <authorList>
            <person name="Paulo B.S."/>
            <person name="Recchia M.J.J."/>
            <person name="Lee S."/>
            <person name="Fergusson C.H."/>
            <person name="Romanowski S.B."/>
            <person name="Hernandez A."/>
            <person name="Krull N."/>
            <person name="Liu D.Y."/>
            <person name="Cavanagh H."/>
            <person name="Bos A."/>
            <person name="Gray C.A."/>
            <person name="Murphy B.T."/>
            <person name="Linington R.G."/>
            <person name="Eustaquio A.S."/>
        </authorList>
    </citation>
    <scope>NUCLEOTIDE SEQUENCE [LARGE SCALE GENOMIC DNA]</scope>
    <source>
        <strain evidence="11 12">RL17-338-BIC-A</strain>
    </source>
</reference>
<keyword evidence="4" id="KW-1003">Cell membrane</keyword>
<dbReference type="PROSITE" id="PS50850">
    <property type="entry name" value="MFS"/>
    <property type="match status" value="1"/>
</dbReference>
<dbReference type="Pfam" id="PF07690">
    <property type="entry name" value="MFS_1"/>
    <property type="match status" value="1"/>
</dbReference>
<keyword evidence="3" id="KW-0813">Transport</keyword>
<keyword evidence="7 9" id="KW-1133">Transmembrane helix</keyword>
<evidence type="ECO:0000256" key="2">
    <source>
        <dbReference type="ARBA" id="ARBA00008240"/>
    </source>
</evidence>
<dbReference type="InterPro" id="IPR011701">
    <property type="entry name" value="MFS"/>
</dbReference>
<gene>
    <name evidence="11" type="ORF">PQQ63_38505</name>
</gene>
<evidence type="ECO:0000313" key="12">
    <source>
        <dbReference type="Proteomes" id="UP001629432"/>
    </source>
</evidence>
<dbReference type="PANTHER" id="PTHR43528">
    <property type="entry name" value="ALPHA-KETOGLUTARATE PERMEASE"/>
    <property type="match status" value="1"/>
</dbReference>
<dbReference type="SUPFAM" id="SSF103473">
    <property type="entry name" value="MFS general substrate transporter"/>
    <property type="match status" value="1"/>
</dbReference>
<sequence>MRETELPEWRKNMNGTPVTYNDVSTKSSTGKLKNSLFVSVTGNALEWFDWTIYASFAPFIAKTMFSPSNATSALLQTLGIFAVGFLARPFGGVLFARTADRSGRRTALVLTMSLMAVGSLVIAFIPPYARIGIFSSILLLIARLVQGLAHGGESGASYVYVSELAPAKNRGLWSSTVFMGISAGVMLGSLFGVVLTRTLSTGQLLEWGWRVPFIAGALLGIFAFYLRRKTVETEVFRQQSVETPVATPSRGAKEKVHGAIKLFFLLGATNVAYYTWLSFASTYAISSKKVSPADAFTASLAAQFVGFLALPLFGWLSDRIGRKPMALLTTVGFAAFSFPLDAIFSNNSWTLFASQSAALVIFAAVGSIYPAIMAEQFSTANRTLGVGSVSSIAAVIFGGPAPYLNSWLTSIGYHWLFTAYTVALNAIAAVFIVYMTETKGMDLRRKTIA</sequence>
<feature type="transmembrane region" description="Helical" evidence="9">
    <location>
        <begin position="107"/>
        <end position="125"/>
    </location>
</feature>
<keyword evidence="8 9" id="KW-0472">Membrane</keyword>
<evidence type="ECO:0000256" key="8">
    <source>
        <dbReference type="ARBA" id="ARBA00023136"/>
    </source>
</evidence>
<feature type="transmembrane region" description="Helical" evidence="9">
    <location>
        <begin position="207"/>
        <end position="226"/>
    </location>
</feature>
<accession>A0ABW9E5N6</accession>
<protein>
    <submittedName>
        <fullName evidence="11">MFS transporter</fullName>
    </submittedName>
</protein>
<feature type="transmembrane region" description="Helical" evidence="9">
    <location>
        <begin position="351"/>
        <end position="372"/>
    </location>
</feature>
<name>A0ABW9E5N6_9BURK</name>
<comment type="subcellular location">
    <subcellularLocation>
        <location evidence="1">Cell membrane</location>
        <topology evidence="1">Multi-pass membrane protein</topology>
    </subcellularLocation>
</comment>
<keyword evidence="12" id="KW-1185">Reference proteome</keyword>
<feature type="transmembrane region" description="Helical" evidence="9">
    <location>
        <begin position="325"/>
        <end position="345"/>
    </location>
</feature>
<keyword evidence="5 9" id="KW-0812">Transmembrane</keyword>
<feature type="domain" description="Major facilitator superfamily (MFS) profile" evidence="10">
    <location>
        <begin position="35"/>
        <end position="439"/>
    </location>
</feature>
<dbReference type="InterPro" id="IPR005828">
    <property type="entry name" value="MFS_sugar_transport-like"/>
</dbReference>
<feature type="transmembrane region" description="Helical" evidence="9">
    <location>
        <begin position="131"/>
        <end position="151"/>
    </location>
</feature>
<dbReference type="InterPro" id="IPR051084">
    <property type="entry name" value="H+-coupled_symporters"/>
</dbReference>
<evidence type="ECO:0000256" key="7">
    <source>
        <dbReference type="ARBA" id="ARBA00022989"/>
    </source>
</evidence>
<dbReference type="InterPro" id="IPR005829">
    <property type="entry name" value="Sugar_transporter_CS"/>
</dbReference>
<dbReference type="EMBL" id="JAQQCF010000086">
    <property type="protein sequence ID" value="MFM0642567.1"/>
    <property type="molecule type" value="Genomic_DNA"/>
</dbReference>
<evidence type="ECO:0000256" key="4">
    <source>
        <dbReference type="ARBA" id="ARBA00022475"/>
    </source>
</evidence>
<dbReference type="Proteomes" id="UP001629432">
    <property type="component" value="Unassembled WGS sequence"/>
</dbReference>
<feature type="transmembrane region" description="Helical" evidence="9">
    <location>
        <begin position="296"/>
        <end position="316"/>
    </location>
</feature>
<evidence type="ECO:0000256" key="6">
    <source>
        <dbReference type="ARBA" id="ARBA00022847"/>
    </source>
</evidence>
<evidence type="ECO:0000313" key="11">
    <source>
        <dbReference type="EMBL" id="MFM0642567.1"/>
    </source>
</evidence>
<feature type="transmembrane region" description="Helical" evidence="9">
    <location>
        <begin position="415"/>
        <end position="436"/>
    </location>
</feature>
<feature type="transmembrane region" description="Helical" evidence="9">
    <location>
        <begin position="258"/>
        <end position="276"/>
    </location>
</feature>
<evidence type="ECO:0000256" key="9">
    <source>
        <dbReference type="SAM" id="Phobius"/>
    </source>
</evidence>
<evidence type="ECO:0000256" key="3">
    <source>
        <dbReference type="ARBA" id="ARBA00022448"/>
    </source>
</evidence>
<feature type="transmembrane region" description="Helical" evidence="9">
    <location>
        <begin position="172"/>
        <end position="195"/>
    </location>
</feature>
<dbReference type="InterPro" id="IPR036259">
    <property type="entry name" value="MFS_trans_sf"/>
</dbReference>
<feature type="transmembrane region" description="Helical" evidence="9">
    <location>
        <begin position="384"/>
        <end position="403"/>
    </location>
</feature>
<evidence type="ECO:0000256" key="5">
    <source>
        <dbReference type="ARBA" id="ARBA00022692"/>
    </source>
</evidence>
<feature type="transmembrane region" description="Helical" evidence="9">
    <location>
        <begin position="73"/>
        <end position="95"/>
    </location>
</feature>
<evidence type="ECO:0000259" key="10">
    <source>
        <dbReference type="PROSITE" id="PS50850"/>
    </source>
</evidence>
<dbReference type="PANTHER" id="PTHR43528:SF1">
    <property type="entry name" value="ALPHA-KETOGLUTARATE PERMEASE"/>
    <property type="match status" value="1"/>
</dbReference>
<keyword evidence="6" id="KW-0769">Symport</keyword>
<dbReference type="RefSeq" id="WP_408242271.1">
    <property type="nucleotide sequence ID" value="NZ_JAQQCF010000086.1"/>
</dbReference>